<dbReference type="AlphaFoldDB" id="A0A1J1IPU0"/>
<organism evidence="1 2">
    <name type="scientific">Clunio marinus</name>
    <dbReference type="NCBI Taxonomy" id="568069"/>
    <lineage>
        <taxon>Eukaryota</taxon>
        <taxon>Metazoa</taxon>
        <taxon>Ecdysozoa</taxon>
        <taxon>Arthropoda</taxon>
        <taxon>Hexapoda</taxon>
        <taxon>Insecta</taxon>
        <taxon>Pterygota</taxon>
        <taxon>Neoptera</taxon>
        <taxon>Endopterygota</taxon>
        <taxon>Diptera</taxon>
        <taxon>Nematocera</taxon>
        <taxon>Chironomoidea</taxon>
        <taxon>Chironomidae</taxon>
        <taxon>Clunio</taxon>
    </lineage>
</organism>
<name>A0A1J1IPU0_9DIPT</name>
<evidence type="ECO:0000313" key="1">
    <source>
        <dbReference type="EMBL" id="CRL01110.1"/>
    </source>
</evidence>
<dbReference type="EMBL" id="CVRI01000055">
    <property type="protein sequence ID" value="CRL01110.1"/>
    <property type="molecule type" value="Genomic_DNA"/>
</dbReference>
<dbReference type="Proteomes" id="UP000183832">
    <property type="component" value="Unassembled WGS sequence"/>
</dbReference>
<reference evidence="1 2" key="1">
    <citation type="submission" date="2015-04" db="EMBL/GenBank/DDBJ databases">
        <authorList>
            <person name="Syromyatnikov M.Y."/>
            <person name="Popov V.N."/>
        </authorList>
    </citation>
    <scope>NUCLEOTIDE SEQUENCE [LARGE SCALE GENOMIC DNA]</scope>
</reference>
<sequence length="59" mass="6800">MKTATFKIKNRFSVKISLLTVQTDLGIRHLNVPINRNIYIPSCCEVIHIHSISFSMLTR</sequence>
<evidence type="ECO:0000313" key="2">
    <source>
        <dbReference type="Proteomes" id="UP000183832"/>
    </source>
</evidence>
<proteinExistence type="predicted"/>
<accession>A0A1J1IPU0</accession>
<protein>
    <submittedName>
        <fullName evidence="1">CLUMA_CG014695, isoform A</fullName>
    </submittedName>
</protein>
<gene>
    <name evidence="1" type="ORF">CLUMA_CG014695</name>
</gene>
<keyword evidence="2" id="KW-1185">Reference proteome</keyword>